<keyword evidence="2" id="KW-0328">Glycosyltransferase</keyword>
<accession>A0A7M1VU63</accession>
<dbReference type="CDD" id="cd03811">
    <property type="entry name" value="GT4_GT28_WabH-like"/>
    <property type="match status" value="1"/>
</dbReference>
<sequence length="370" mass="41968">MRSGIPIWRFSLVTKVVLINSLGLGGGERIASTVASSTNCELWVLEKNRMLFEHSGSKVRYLSPLPNNFPNFLHRLCAILIFPFYVFYYKVEAIQSHLLVSNLINSFYSKFLPYKSQIVQHGSFRLLSRRKVFYLVQKLYPLSDSLVCISDDMLKDAKEYLTHSNVIKVNNPHDLSTYTELSFSREYIDQINSYGDYIVVIGRLIPIKRVNDVIHALSKIKDKNLKLVILGEGGSRGELESLVTELDLENRVFFLGSISNPHPIIKEAKALVLASESEGFPNCLIESLQHETPVVTTDCISGPSEIVGMSLTETELIKYNDIGVMFHVGDIDSLIDILDRVTEVSFSKEKMKLTAKKFDLKNIISKYKFI</sequence>
<dbReference type="PANTHER" id="PTHR12526">
    <property type="entry name" value="GLYCOSYLTRANSFERASE"/>
    <property type="match status" value="1"/>
</dbReference>
<dbReference type="SUPFAM" id="SSF53756">
    <property type="entry name" value="UDP-Glycosyltransferase/glycogen phosphorylase"/>
    <property type="match status" value="1"/>
</dbReference>
<evidence type="ECO:0000259" key="1">
    <source>
        <dbReference type="Pfam" id="PF00534"/>
    </source>
</evidence>
<dbReference type="GO" id="GO:1901135">
    <property type="term" value="P:carbohydrate derivative metabolic process"/>
    <property type="evidence" value="ECO:0007669"/>
    <property type="project" value="UniProtKB-ARBA"/>
</dbReference>
<dbReference type="InterPro" id="IPR001296">
    <property type="entry name" value="Glyco_trans_1"/>
</dbReference>
<dbReference type="EMBL" id="MT898114">
    <property type="protein sequence ID" value="QOS18743.1"/>
    <property type="molecule type" value="Genomic_DNA"/>
</dbReference>
<gene>
    <name evidence="2" type="primary">pglJ</name>
    <name evidence="2" type="ORF">VP315_00017</name>
</gene>
<feature type="domain" description="Glycosyl transferase family 1" evidence="1">
    <location>
        <begin position="195"/>
        <end position="356"/>
    </location>
</feature>
<name>A0A7M1VU63_VIBPH</name>
<keyword evidence="2" id="KW-0808">Transferase</keyword>
<reference evidence="2" key="1">
    <citation type="submission" date="2020-08" db="EMBL/GenBank/DDBJ databases">
        <title>Genetic structure, function and evolution of capsule biosynthesis loci in Vibrio parahaemolyticus.</title>
        <authorList>
            <person name="Li L."/>
            <person name="Bian S."/>
        </authorList>
    </citation>
    <scope>NUCLEOTIDE SEQUENCE</scope>
    <source>
        <strain evidence="2">VP315</strain>
    </source>
</reference>
<dbReference type="AlphaFoldDB" id="A0A7M1VU63"/>
<evidence type="ECO:0000313" key="2">
    <source>
        <dbReference type="EMBL" id="QOS18743.1"/>
    </source>
</evidence>
<dbReference type="EC" id="2.4.1.291" evidence="2"/>
<organism evidence="2">
    <name type="scientific">Vibrio parahaemolyticus</name>
    <dbReference type="NCBI Taxonomy" id="670"/>
    <lineage>
        <taxon>Bacteria</taxon>
        <taxon>Pseudomonadati</taxon>
        <taxon>Pseudomonadota</taxon>
        <taxon>Gammaproteobacteria</taxon>
        <taxon>Vibrionales</taxon>
        <taxon>Vibrionaceae</taxon>
        <taxon>Vibrio</taxon>
    </lineage>
</organism>
<dbReference type="GO" id="GO:0016757">
    <property type="term" value="F:glycosyltransferase activity"/>
    <property type="evidence" value="ECO:0007669"/>
    <property type="project" value="UniProtKB-KW"/>
</dbReference>
<dbReference type="Gene3D" id="3.40.50.2000">
    <property type="entry name" value="Glycogen Phosphorylase B"/>
    <property type="match status" value="2"/>
</dbReference>
<dbReference type="Pfam" id="PF00534">
    <property type="entry name" value="Glycos_transf_1"/>
    <property type="match status" value="1"/>
</dbReference>
<protein>
    <submittedName>
        <fullName evidence="2">N-acetylgalactosamine-N, N'-diacetylbacillosaminyl-diphospho-undecaprenol 4-alpha-N-acetylgalactosaminyltransferase</fullName>
        <ecNumber evidence="2">2.4.1.291</ecNumber>
    </submittedName>
</protein>
<proteinExistence type="predicted"/>